<dbReference type="RefSeq" id="WP_145712886.1">
    <property type="nucleotide sequence ID" value="NZ_BAAAFY010000001.1"/>
</dbReference>
<dbReference type="InterPro" id="IPR042095">
    <property type="entry name" value="SUMF_sf"/>
</dbReference>
<comment type="caution">
    <text evidence="4">The sequence shown here is derived from an EMBL/GenBank/DDBJ whole genome shotgun (WGS) entry which is preliminary data.</text>
</comment>
<dbReference type="InterPro" id="IPR051043">
    <property type="entry name" value="Sulfatase_Mod_Factor_Kinase"/>
</dbReference>
<reference evidence="4 5" key="1">
    <citation type="journal article" date="2013" name="Stand. Genomic Sci.">
        <title>Genomic Encyclopedia of Type Strains, Phase I: The one thousand microbial genomes (KMG-I) project.</title>
        <authorList>
            <person name="Kyrpides N.C."/>
            <person name="Woyke T."/>
            <person name="Eisen J.A."/>
            <person name="Garrity G."/>
            <person name="Lilburn T.G."/>
            <person name="Beck B.J."/>
            <person name="Whitman W.B."/>
            <person name="Hugenholtz P."/>
            <person name="Klenk H.P."/>
        </authorList>
    </citation>
    <scope>NUCLEOTIDE SEQUENCE [LARGE SCALE GENOMIC DNA]</scope>
    <source>
        <strain evidence="4 5">DSM 13484</strain>
    </source>
</reference>
<dbReference type="PANTHER" id="PTHR23150">
    <property type="entry name" value="SULFATASE MODIFYING FACTOR 1, 2"/>
    <property type="match status" value="1"/>
</dbReference>
<dbReference type="InterPro" id="IPR005532">
    <property type="entry name" value="SUMF_dom"/>
</dbReference>
<evidence type="ECO:0000313" key="5">
    <source>
        <dbReference type="Proteomes" id="UP000316778"/>
    </source>
</evidence>
<evidence type="ECO:0000256" key="1">
    <source>
        <dbReference type="SAM" id="Phobius"/>
    </source>
</evidence>
<dbReference type="AlphaFoldDB" id="A0A562T3B2"/>
<dbReference type="SUPFAM" id="SSF56436">
    <property type="entry name" value="C-type lectin-like"/>
    <property type="match status" value="1"/>
</dbReference>
<keyword evidence="1" id="KW-1133">Transmembrane helix</keyword>
<dbReference type="GO" id="GO:0120147">
    <property type="term" value="F:formylglycine-generating oxidase activity"/>
    <property type="evidence" value="ECO:0007669"/>
    <property type="project" value="TreeGrafter"/>
</dbReference>
<keyword evidence="5" id="KW-1185">Reference proteome</keyword>
<dbReference type="InterPro" id="IPR016187">
    <property type="entry name" value="CTDL_fold"/>
</dbReference>
<feature type="domain" description="Sulfatase-modifying factor enzyme-like" evidence="2">
    <location>
        <begin position="194"/>
        <end position="363"/>
    </location>
</feature>
<dbReference type="Proteomes" id="UP000316778">
    <property type="component" value="Unassembled WGS sequence"/>
</dbReference>
<dbReference type="InterPro" id="IPR035897">
    <property type="entry name" value="Toll_tir_struct_dom_sf"/>
</dbReference>
<feature type="transmembrane region" description="Helical" evidence="1">
    <location>
        <begin position="146"/>
        <end position="165"/>
    </location>
</feature>
<dbReference type="PANTHER" id="PTHR23150:SF19">
    <property type="entry name" value="FORMYLGLYCINE-GENERATING ENZYME"/>
    <property type="match status" value="1"/>
</dbReference>
<dbReference type="Pfam" id="PF03781">
    <property type="entry name" value="FGE-sulfatase"/>
    <property type="match status" value="1"/>
</dbReference>
<dbReference type="Pfam" id="PF13676">
    <property type="entry name" value="TIR_2"/>
    <property type="match status" value="1"/>
</dbReference>
<dbReference type="Gene3D" id="3.40.50.10140">
    <property type="entry name" value="Toll/interleukin-1 receptor homology (TIR) domain"/>
    <property type="match status" value="1"/>
</dbReference>
<dbReference type="EMBL" id="VLLG01000003">
    <property type="protein sequence ID" value="TWI88067.1"/>
    <property type="molecule type" value="Genomic_DNA"/>
</dbReference>
<dbReference type="GO" id="GO:0007165">
    <property type="term" value="P:signal transduction"/>
    <property type="evidence" value="ECO:0007669"/>
    <property type="project" value="InterPro"/>
</dbReference>
<proteinExistence type="predicted"/>
<name>A0A562T3B2_CHIJA</name>
<gene>
    <name evidence="4" type="ORF">LX66_2141</name>
</gene>
<accession>A0A562T3B2</accession>
<evidence type="ECO:0000313" key="4">
    <source>
        <dbReference type="EMBL" id="TWI88067.1"/>
    </source>
</evidence>
<dbReference type="OrthoDB" id="9768004at2"/>
<organism evidence="4 5">
    <name type="scientific">Chitinophaga japonensis</name>
    <name type="common">Flexibacter japonensis</name>
    <dbReference type="NCBI Taxonomy" id="104662"/>
    <lineage>
        <taxon>Bacteria</taxon>
        <taxon>Pseudomonadati</taxon>
        <taxon>Bacteroidota</taxon>
        <taxon>Chitinophagia</taxon>
        <taxon>Chitinophagales</taxon>
        <taxon>Chitinophagaceae</taxon>
        <taxon>Chitinophaga</taxon>
    </lineage>
</organism>
<keyword evidence="1" id="KW-0812">Transmembrane</keyword>
<evidence type="ECO:0000259" key="3">
    <source>
        <dbReference type="Pfam" id="PF13676"/>
    </source>
</evidence>
<dbReference type="Gene3D" id="3.90.1580.10">
    <property type="entry name" value="paralog of FGE (formylglycine-generating enzyme)"/>
    <property type="match status" value="1"/>
</dbReference>
<keyword evidence="1" id="KW-0472">Membrane</keyword>
<dbReference type="SUPFAM" id="SSF52200">
    <property type="entry name" value="Toll/Interleukin receptor TIR domain"/>
    <property type="match status" value="1"/>
</dbReference>
<evidence type="ECO:0000259" key="2">
    <source>
        <dbReference type="Pfam" id="PF03781"/>
    </source>
</evidence>
<sequence>MMKRALKYDVAISVAEEDKAVAQQIVRALKKRGIRCYYYEEKTAESWGEYIIHLTEDAFGKRTRYILMITSKIFVQKYWSNIERQVALANPIPGKPHILQLRLDNTPVDGLSEHAVYRNWRNNPEEIADIIKKKVRMQQLAEIRNSAKYGLLILVLIAAGLYAYIGAIPEPRKSRQQASVPLMEKMLVAGLSTATDSFYISNTEVTVAEYRAFCESRQKIFPPQFPYAYENSPVTNITWYEAQAFCQWKGGRLPTEAEWEYAAGAGLPVTYSGGNNASEVAVYNRQKPGHVATKASNVYGLYDMTGNVAEWCYDWYDSSFRYKSVRGGAYNSRINPVNELDIRYRSKEQPHARSLRIGFRVAWDKK</sequence>
<feature type="domain" description="TIR" evidence="3">
    <location>
        <begin position="10"/>
        <end position="123"/>
    </location>
</feature>
<dbReference type="InterPro" id="IPR000157">
    <property type="entry name" value="TIR_dom"/>
</dbReference>
<protein>
    <submittedName>
        <fullName evidence="4">Formylglycine-generating enzyme required for sulfatase activity</fullName>
    </submittedName>
</protein>